<dbReference type="InterPro" id="IPR018490">
    <property type="entry name" value="cNMP-bd_dom_sf"/>
</dbReference>
<dbReference type="EMBL" id="CCMZ01000050">
    <property type="protein sequence ID" value="CDX25224.1"/>
    <property type="molecule type" value="Genomic_DNA"/>
</dbReference>
<dbReference type="AlphaFoldDB" id="A0A090EC48"/>
<dbReference type="InterPro" id="IPR014710">
    <property type="entry name" value="RmlC-like_jellyroll"/>
</dbReference>
<dbReference type="Proteomes" id="UP000045285">
    <property type="component" value="Unassembled WGS sequence"/>
</dbReference>
<protein>
    <submittedName>
        <fullName evidence="1">cAMP-binding protein</fullName>
    </submittedName>
</protein>
<dbReference type="SUPFAM" id="SSF51206">
    <property type="entry name" value="cAMP-binding domain-like"/>
    <property type="match status" value="1"/>
</dbReference>
<name>A0A090EC48_MESPL</name>
<gene>
    <name evidence="1" type="ORF">MPL3356_540007</name>
</gene>
<dbReference type="Gene3D" id="2.60.120.10">
    <property type="entry name" value="Jelly Rolls"/>
    <property type="match status" value="1"/>
</dbReference>
<reference evidence="2" key="1">
    <citation type="submission" date="2014-08" db="EMBL/GenBank/DDBJ databases">
        <authorList>
            <person name="Moulin L."/>
        </authorList>
    </citation>
    <scope>NUCLEOTIDE SEQUENCE [LARGE SCALE GENOMIC DNA]</scope>
</reference>
<organism evidence="1 2">
    <name type="scientific">Mesorhizobium plurifarium</name>
    <dbReference type="NCBI Taxonomy" id="69974"/>
    <lineage>
        <taxon>Bacteria</taxon>
        <taxon>Pseudomonadati</taxon>
        <taxon>Pseudomonadota</taxon>
        <taxon>Alphaproteobacteria</taxon>
        <taxon>Hyphomicrobiales</taxon>
        <taxon>Phyllobacteriaceae</taxon>
        <taxon>Mesorhizobium</taxon>
    </lineage>
</organism>
<evidence type="ECO:0000313" key="1">
    <source>
        <dbReference type="EMBL" id="CDX25224.1"/>
    </source>
</evidence>
<sequence length="86" mass="9665">MLETLYLHLSGHDVLSDEERSLLADTIVNQREFTEGEDLVSEGSRPSFSTLLLDGFAARYKYLENGSRQFTALHIAGDFVDLHAFS</sequence>
<evidence type="ECO:0000313" key="2">
    <source>
        <dbReference type="Proteomes" id="UP000045285"/>
    </source>
</evidence>
<keyword evidence="2" id="KW-1185">Reference proteome</keyword>
<proteinExistence type="predicted"/>
<accession>A0A090EC48</accession>